<sequence length="228" mass="24257">MASRLLSALTPLLLLLLTAASPASEATQRPSPTTPSPARSRGRNRLSGGVPPLPGTLVYLSLAGNQLSGPVGAALRRLPRLSFLDLGRNWFSGEVPGEVFAFSRIRYLQLRKNAFSGELRLAGRVPSGATVDLSHNALSGRVPPELATAAAVYLNGNRADPAVAAPAPGPAHARPLPQRPRRRDPAELQVPAAPPDIQEEEGERLTAARRNYKINNGHLRDGMAKSKI</sequence>
<gene>
    <name evidence="3" type="ORF">NCGR_LOCUS68137</name>
</gene>
<dbReference type="OrthoDB" id="676979at2759"/>
<feature type="chain" id="PRO_5032532054" evidence="2">
    <location>
        <begin position="27"/>
        <end position="228"/>
    </location>
</feature>
<dbReference type="Gene3D" id="3.80.10.10">
    <property type="entry name" value="Ribonuclease Inhibitor"/>
    <property type="match status" value="1"/>
</dbReference>
<name>A0A811SML9_9POAL</name>
<dbReference type="PANTHER" id="PTHR48009:SF10">
    <property type="entry name" value="OS11G0644100 PROTEIN"/>
    <property type="match status" value="1"/>
</dbReference>
<evidence type="ECO:0000313" key="4">
    <source>
        <dbReference type="Proteomes" id="UP000604825"/>
    </source>
</evidence>
<dbReference type="Proteomes" id="UP000604825">
    <property type="component" value="Unassembled WGS sequence"/>
</dbReference>
<comment type="caution">
    <text evidence="3">The sequence shown here is derived from an EMBL/GenBank/DDBJ whole genome shotgun (WGS) entry which is preliminary data.</text>
</comment>
<reference evidence="3" key="1">
    <citation type="submission" date="2020-10" db="EMBL/GenBank/DDBJ databases">
        <authorList>
            <person name="Han B."/>
            <person name="Lu T."/>
            <person name="Zhao Q."/>
            <person name="Huang X."/>
            <person name="Zhao Y."/>
        </authorList>
    </citation>
    <scope>NUCLEOTIDE SEQUENCE</scope>
</reference>
<dbReference type="InterPro" id="IPR053213">
    <property type="entry name" value="RLP29"/>
</dbReference>
<dbReference type="AlphaFoldDB" id="A0A811SML9"/>
<keyword evidence="4" id="KW-1185">Reference proteome</keyword>
<evidence type="ECO:0000313" key="3">
    <source>
        <dbReference type="EMBL" id="CAD6344039.1"/>
    </source>
</evidence>
<organism evidence="3 4">
    <name type="scientific">Miscanthus lutarioriparius</name>
    <dbReference type="NCBI Taxonomy" id="422564"/>
    <lineage>
        <taxon>Eukaryota</taxon>
        <taxon>Viridiplantae</taxon>
        <taxon>Streptophyta</taxon>
        <taxon>Embryophyta</taxon>
        <taxon>Tracheophyta</taxon>
        <taxon>Spermatophyta</taxon>
        <taxon>Magnoliopsida</taxon>
        <taxon>Liliopsida</taxon>
        <taxon>Poales</taxon>
        <taxon>Poaceae</taxon>
        <taxon>PACMAD clade</taxon>
        <taxon>Panicoideae</taxon>
        <taxon>Andropogonodae</taxon>
        <taxon>Andropogoneae</taxon>
        <taxon>Saccharinae</taxon>
        <taxon>Miscanthus</taxon>
    </lineage>
</organism>
<feature type="signal peptide" evidence="2">
    <location>
        <begin position="1"/>
        <end position="26"/>
    </location>
</feature>
<proteinExistence type="predicted"/>
<feature type="compositionally biased region" description="Low complexity" evidence="1">
    <location>
        <begin position="24"/>
        <end position="39"/>
    </location>
</feature>
<feature type="region of interest" description="Disordered" evidence="1">
    <location>
        <begin position="162"/>
        <end position="204"/>
    </location>
</feature>
<keyword evidence="2" id="KW-0732">Signal</keyword>
<dbReference type="SUPFAM" id="SSF52058">
    <property type="entry name" value="L domain-like"/>
    <property type="match status" value="1"/>
</dbReference>
<evidence type="ECO:0000256" key="2">
    <source>
        <dbReference type="SAM" id="SignalP"/>
    </source>
</evidence>
<accession>A0A811SML9</accession>
<dbReference type="EMBL" id="CAJGYO010000873">
    <property type="protein sequence ID" value="CAD6344039.1"/>
    <property type="molecule type" value="Genomic_DNA"/>
</dbReference>
<dbReference type="InterPro" id="IPR032675">
    <property type="entry name" value="LRR_dom_sf"/>
</dbReference>
<protein>
    <submittedName>
        <fullName evidence="3">Uncharacterized protein</fullName>
    </submittedName>
</protein>
<feature type="compositionally biased region" description="Low complexity" evidence="1">
    <location>
        <begin position="162"/>
        <end position="176"/>
    </location>
</feature>
<dbReference type="PANTHER" id="PTHR48009">
    <property type="entry name" value="LEUCINE-RICH REPEAT (LRR) FAMILY PROTEIN"/>
    <property type="match status" value="1"/>
</dbReference>
<evidence type="ECO:0000256" key="1">
    <source>
        <dbReference type="SAM" id="MobiDB-lite"/>
    </source>
</evidence>
<feature type="region of interest" description="Disordered" evidence="1">
    <location>
        <begin position="24"/>
        <end position="50"/>
    </location>
</feature>